<keyword evidence="3" id="KW-1185">Reference proteome</keyword>
<name>A0ABV5EVX9_9MICO</name>
<proteinExistence type="predicted"/>
<protein>
    <submittedName>
        <fullName evidence="2">Uncharacterized protein</fullName>
    </submittedName>
</protein>
<sequence length="128" mass="13666">MPFHSKQTLEHWVAEFIDARGAGEEVRVAVQDGSDGADTGLVLVPLTNAPNAVYIEPRPAGDDLDWCVSIEGAPDTLVLTSHELNALTHELQIAAELCAFLQEKSLGHFEPSESTAEDDAGEPSTLGN</sequence>
<evidence type="ECO:0000313" key="2">
    <source>
        <dbReference type="EMBL" id="MFB8894130.1"/>
    </source>
</evidence>
<dbReference type="Proteomes" id="UP001589643">
    <property type="component" value="Unassembled WGS sequence"/>
</dbReference>
<accession>A0ABV5EVX9</accession>
<dbReference type="RefSeq" id="WP_114587647.1">
    <property type="nucleotide sequence ID" value="NZ_CP141117.1"/>
</dbReference>
<reference evidence="2 3" key="1">
    <citation type="submission" date="2024-08" db="EMBL/GenBank/DDBJ databases">
        <title>Heavy metals resistant antinobacteria isolated from wastewater.</title>
        <authorList>
            <person name="Roman Ponce B."/>
            <person name="Blanco Mercado M.A."/>
            <person name="Avila Aldana I.N."/>
            <person name="Morales Arrieta S."/>
        </authorList>
    </citation>
    <scope>NUCLEOTIDE SEQUENCE [LARGE SCALE GENOMIC DNA]</scope>
    <source>
        <strain evidence="3">sma-1</strain>
    </source>
</reference>
<evidence type="ECO:0000256" key="1">
    <source>
        <dbReference type="SAM" id="MobiDB-lite"/>
    </source>
</evidence>
<feature type="region of interest" description="Disordered" evidence="1">
    <location>
        <begin position="108"/>
        <end position="128"/>
    </location>
</feature>
<evidence type="ECO:0000313" key="3">
    <source>
        <dbReference type="Proteomes" id="UP001589643"/>
    </source>
</evidence>
<organism evidence="2 3">
    <name type="scientific">Microbacterium plantarum</name>
    <dbReference type="NCBI Taxonomy" id="1816425"/>
    <lineage>
        <taxon>Bacteria</taxon>
        <taxon>Bacillati</taxon>
        <taxon>Actinomycetota</taxon>
        <taxon>Actinomycetes</taxon>
        <taxon>Micrococcales</taxon>
        <taxon>Microbacteriaceae</taxon>
        <taxon>Microbacterium</taxon>
    </lineage>
</organism>
<gene>
    <name evidence="2" type="ORF">AB7P39_14870</name>
</gene>
<comment type="caution">
    <text evidence="2">The sequence shown here is derived from an EMBL/GenBank/DDBJ whole genome shotgun (WGS) entry which is preliminary data.</text>
</comment>
<dbReference type="EMBL" id="JBHLHV010000003">
    <property type="protein sequence ID" value="MFB8894130.1"/>
    <property type="molecule type" value="Genomic_DNA"/>
</dbReference>